<sequence>MPGDKPTGKPASQQLFSEALTHDRTTPVTAAPLVSDPPETTQTPKTDVSIERILQEVESRSIRTDNDSFQDKVTNMDRHLSLMEDKLNSSPNRDQKLKYVRDKLTGLEDWGLRDNVRFFGFPEWVEGTEVKAFLINNIPAITGLAFSPPLELQRARRLRPMWKDQEGRPLPIIACFLCHDQVQQLLTGNILNN</sequence>
<feature type="region of interest" description="Disordered" evidence="1">
    <location>
        <begin position="1"/>
        <end position="46"/>
    </location>
</feature>
<accession>A0AAV7W9M4</accession>
<dbReference type="AlphaFoldDB" id="A0AAV7W9M4"/>
<organism evidence="2 3">
    <name type="scientific">Pleurodeles waltl</name>
    <name type="common">Iberian ribbed newt</name>
    <dbReference type="NCBI Taxonomy" id="8319"/>
    <lineage>
        <taxon>Eukaryota</taxon>
        <taxon>Metazoa</taxon>
        <taxon>Chordata</taxon>
        <taxon>Craniata</taxon>
        <taxon>Vertebrata</taxon>
        <taxon>Euteleostomi</taxon>
        <taxon>Amphibia</taxon>
        <taxon>Batrachia</taxon>
        <taxon>Caudata</taxon>
        <taxon>Salamandroidea</taxon>
        <taxon>Salamandridae</taxon>
        <taxon>Pleurodelinae</taxon>
        <taxon>Pleurodeles</taxon>
    </lineage>
</organism>
<comment type="caution">
    <text evidence="2">The sequence shown here is derived from an EMBL/GenBank/DDBJ whole genome shotgun (WGS) entry which is preliminary data.</text>
</comment>
<dbReference type="EMBL" id="JANPWB010000002">
    <property type="protein sequence ID" value="KAJ1209426.1"/>
    <property type="molecule type" value="Genomic_DNA"/>
</dbReference>
<gene>
    <name evidence="2" type="ORF">NDU88_004804</name>
</gene>
<keyword evidence="3" id="KW-1185">Reference proteome</keyword>
<evidence type="ECO:0000313" key="3">
    <source>
        <dbReference type="Proteomes" id="UP001066276"/>
    </source>
</evidence>
<name>A0AAV7W9M4_PLEWA</name>
<proteinExistence type="predicted"/>
<protein>
    <submittedName>
        <fullName evidence="2">Uncharacterized protein</fullName>
    </submittedName>
</protein>
<evidence type="ECO:0000256" key="1">
    <source>
        <dbReference type="SAM" id="MobiDB-lite"/>
    </source>
</evidence>
<dbReference type="Proteomes" id="UP001066276">
    <property type="component" value="Chromosome 1_2"/>
</dbReference>
<reference evidence="2" key="1">
    <citation type="journal article" date="2022" name="bioRxiv">
        <title>Sequencing and chromosome-scale assembly of the giantPleurodeles waltlgenome.</title>
        <authorList>
            <person name="Brown T."/>
            <person name="Elewa A."/>
            <person name="Iarovenko S."/>
            <person name="Subramanian E."/>
            <person name="Araus A.J."/>
            <person name="Petzold A."/>
            <person name="Susuki M."/>
            <person name="Suzuki K.-i.T."/>
            <person name="Hayashi T."/>
            <person name="Toyoda A."/>
            <person name="Oliveira C."/>
            <person name="Osipova E."/>
            <person name="Leigh N.D."/>
            <person name="Simon A."/>
            <person name="Yun M.H."/>
        </authorList>
    </citation>
    <scope>NUCLEOTIDE SEQUENCE</scope>
    <source>
        <strain evidence="2">20211129_DDA</strain>
        <tissue evidence="2">Liver</tissue>
    </source>
</reference>
<dbReference type="Gene3D" id="3.30.70.1820">
    <property type="entry name" value="L1 transposable element, RRM domain"/>
    <property type="match status" value="1"/>
</dbReference>
<evidence type="ECO:0000313" key="2">
    <source>
        <dbReference type="EMBL" id="KAJ1209426.1"/>
    </source>
</evidence>